<organism evidence="8 9">
    <name type="scientific">Allosphingosinicella deserti</name>
    <dbReference type="NCBI Taxonomy" id="2116704"/>
    <lineage>
        <taxon>Bacteria</taxon>
        <taxon>Pseudomonadati</taxon>
        <taxon>Pseudomonadota</taxon>
        <taxon>Alphaproteobacteria</taxon>
        <taxon>Sphingomonadales</taxon>
        <taxon>Sphingomonadaceae</taxon>
        <taxon>Allosphingosinicella</taxon>
    </lineage>
</organism>
<dbReference type="OrthoDB" id="9810336at2"/>
<evidence type="ECO:0000256" key="4">
    <source>
        <dbReference type="ARBA" id="ARBA00023136"/>
    </source>
</evidence>
<dbReference type="AlphaFoldDB" id="A0A2P7QPI9"/>
<evidence type="ECO:0000256" key="5">
    <source>
        <dbReference type="SAM" id="MobiDB-lite"/>
    </source>
</evidence>
<feature type="domain" description="NfeD-like C-terminal" evidence="7">
    <location>
        <begin position="89"/>
        <end position="141"/>
    </location>
</feature>
<evidence type="ECO:0000313" key="8">
    <source>
        <dbReference type="EMBL" id="PSJ39885.1"/>
    </source>
</evidence>
<keyword evidence="4 6" id="KW-0472">Membrane</keyword>
<gene>
    <name evidence="8" type="ORF">C7I55_15125</name>
</gene>
<sequence length="170" mass="17778">MNELEPQWLWLLAATVLGIAELLVPGVFLIWLAAAAALTGLATMVFGVPVAAQLLLFALLSVASVYAGRRWYVSNTPLSSDPLLNDRAARLYGETLVVVAEIENGRGRVKVGDSVWACRGPDCPVGSRVRVVGADGSCLKVTLVEPAALTPPTPGSPHRTTGDSAEGEGS</sequence>
<evidence type="ECO:0000256" key="1">
    <source>
        <dbReference type="ARBA" id="ARBA00004141"/>
    </source>
</evidence>
<accession>A0A2P7QPI9</accession>
<dbReference type="PANTHER" id="PTHR33507">
    <property type="entry name" value="INNER MEMBRANE PROTEIN YBBJ"/>
    <property type="match status" value="1"/>
</dbReference>
<proteinExistence type="predicted"/>
<dbReference type="InterPro" id="IPR052165">
    <property type="entry name" value="Membrane_assoc_protease"/>
</dbReference>
<protein>
    <recommendedName>
        <fullName evidence="7">NfeD-like C-terminal domain-containing protein</fullName>
    </recommendedName>
</protein>
<keyword evidence="9" id="KW-1185">Reference proteome</keyword>
<evidence type="ECO:0000256" key="6">
    <source>
        <dbReference type="SAM" id="Phobius"/>
    </source>
</evidence>
<dbReference type="Pfam" id="PF01957">
    <property type="entry name" value="NfeD"/>
    <property type="match status" value="1"/>
</dbReference>
<feature type="transmembrane region" description="Helical" evidence="6">
    <location>
        <begin position="46"/>
        <end position="67"/>
    </location>
</feature>
<dbReference type="InterPro" id="IPR002810">
    <property type="entry name" value="NfeD-like_C"/>
</dbReference>
<keyword evidence="2 6" id="KW-0812">Transmembrane</keyword>
<name>A0A2P7QPI9_9SPHN</name>
<dbReference type="RefSeq" id="WP_106513780.1">
    <property type="nucleotide sequence ID" value="NZ_PXYI01000004.1"/>
</dbReference>
<dbReference type="Proteomes" id="UP000241167">
    <property type="component" value="Unassembled WGS sequence"/>
</dbReference>
<dbReference type="Gene3D" id="2.40.50.140">
    <property type="entry name" value="Nucleic acid-binding proteins"/>
    <property type="match status" value="1"/>
</dbReference>
<dbReference type="PANTHER" id="PTHR33507:SF3">
    <property type="entry name" value="INNER MEMBRANE PROTEIN YBBJ"/>
    <property type="match status" value="1"/>
</dbReference>
<comment type="subcellular location">
    <subcellularLocation>
        <location evidence="1">Membrane</location>
        <topology evidence="1">Multi-pass membrane protein</topology>
    </subcellularLocation>
</comment>
<dbReference type="EMBL" id="PXYI01000004">
    <property type="protein sequence ID" value="PSJ39885.1"/>
    <property type="molecule type" value="Genomic_DNA"/>
</dbReference>
<evidence type="ECO:0000313" key="9">
    <source>
        <dbReference type="Proteomes" id="UP000241167"/>
    </source>
</evidence>
<keyword evidence="3 6" id="KW-1133">Transmembrane helix</keyword>
<evidence type="ECO:0000256" key="2">
    <source>
        <dbReference type="ARBA" id="ARBA00022692"/>
    </source>
</evidence>
<feature type="transmembrane region" description="Helical" evidence="6">
    <location>
        <begin position="9"/>
        <end position="34"/>
    </location>
</feature>
<feature type="region of interest" description="Disordered" evidence="5">
    <location>
        <begin position="149"/>
        <end position="170"/>
    </location>
</feature>
<comment type="caution">
    <text evidence="8">The sequence shown here is derived from an EMBL/GenBank/DDBJ whole genome shotgun (WGS) entry which is preliminary data.</text>
</comment>
<evidence type="ECO:0000256" key="3">
    <source>
        <dbReference type="ARBA" id="ARBA00022989"/>
    </source>
</evidence>
<dbReference type="GO" id="GO:0005886">
    <property type="term" value="C:plasma membrane"/>
    <property type="evidence" value="ECO:0007669"/>
    <property type="project" value="TreeGrafter"/>
</dbReference>
<reference evidence="8 9" key="1">
    <citation type="submission" date="2018-03" db="EMBL/GenBank/DDBJ databases">
        <title>The draft genome of Sphingosinicella sp. GL-C-18.</title>
        <authorList>
            <person name="Liu L."/>
            <person name="Li L."/>
            <person name="Liang L."/>
            <person name="Zhang X."/>
            <person name="Wang T."/>
        </authorList>
    </citation>
    <scope>NUCLEOTIDE SEQUENCE [LARGE SCALE GENOMIC DNA]</scope>
    <source>
        <strain evidence="8 9">GL-C-18</strain>
    </source>
</reference>
<evidence type="ECO:0000259" key="7">
    <source>
        <dbReference type="Pfam" id="PF01957"/>
    </source>
</evidence>
<dbReference type="InterPro" id="IPR012340">
    <property type="entry name" value="NA-bd_OB-fold"/>
</dbReference>